<protein>
    <submittedName>
        <fullName evidence="1">Uncharacterized protein</fullName>
    </submittedName>
</protein>
<dbReference type="EMBL" id="LAZR01047310">
    <property type="protein sequence ID" value="KKK94511.1"/>
    <property type="molecule type" value="Genomic_DNA"/>
</dbReference>
<accession>A0A0F9CCT1</accession>
<sequence>MSIEETYRRLLKEAASSDPDYALLQMEVETDDWLNENCPEDMDEDF</sequence>
<evidence type="ECO:0000313" key="1">
    <source>
        <dbReference type="EMBL" id="KKK94511.1"/>
    </source>
</evidence>
<comment type="caution">
    <text evidence="1">The sequence shown here is derived from an EMBL/GenBank/DDBJ whole genome shotgun (WGS) entry which is preliminary data.</text>
</comment>
<gene>
    <name evidence="1" type="ORF">LCGC14_2682180</name>
</gene>
<dbReference type="AlphaFoldDB" id="A0A0F9CCT1"/>
<name>A0A0F9CCT1_9ZZZZ</name>
<reference evidence="1" key="1">
    <citation type="journal article" date="2015" name="Nature">
        <title>Complex archaea that bridge the gap between prokaryotes and eukaryotes.</title>
        <authorList>
            <person name="Spang A."/>
            <person name="Saw J.H."/>
            <person name="Jorgensen S.L."/>
            <person name="Zaremba-Niedzwiedzka K."/>
            <person name="Martijn J."/>
            <person name="Lind A.E."/>
            <person name="van Eijk R."/>
            <person name="Schleper C."/>
            <person name="Guy L."/>
            <person name="Ettema T.J."/>
        </authorList>
    </citation>
    <scope>NUCLEOTIDE SEQUENCE</scope>
</reference>
<proteinExistence type="predicted"/>
<organism evidence="1">
    <name type="scientific">marine sediment metagenome</name>
    <dbReference type="NCBI Taxonomy" id="412755"/>
    <lineage>
        <taxon>unclassified sequences</taxon>
        <taxon>metagenomes</taxon>
        <taxon>ecological metagenomes</taxon>
    </lineage>
</organism>